<gene>
    <name evidence="2" type="ORF">SAMN05192579_102309</name>
</gene>
<protein>
    <submittedName>
        <fullName evidence="2">Putative lipoprotein</fullName>
    </submittedName>
</protein>
<name>A0A1I3ZCZ9_9GAMM</name>
<dbReference type="PROSITE" id="PS51257">
    <property type="entry name" value="PROKAR_LIPOPROTEIN"/>
    <property type="match status" value="1"/>
</dbReference>
<keyword evidence="2" id="KW-0449">Lipoprotein</keyword>
<dbReference type="Pfam" id="PF09619">
    <property type="entry name" value="YscW"/>
    <property type="match status" value="1"/>
</dbReference>
<proteinExistence type="predicted"/>
<dbReference type="EMBL" id="FOSR01000002">
    <property type="protein sequence ID" value="SFK41449.1"/>
    <property type="molecule type" value="Genomic_DNA"/>
</dbReference>
<reference evidence="3" key="1">
    <citation type="submission" date="2016-10" db="EMBL/GenBank/DDBJ databases">
        <authorList>
            <person name="Varghese N."/>
            <person name="Submissions S."/>
        </authorList>
    </citation>
    <scope>NUCLEOTIDE SEQUENCE [LARGE SCALE GENOMIC DNA]</scope>
    <source>
        <strain evidence="3">MO64</strain>
    </source>
</reference>
<feature type="chain" id="PRO_5011710571" evidence="1">
    <location>
        <begin position="28"/>
        <end position="288"/>
    </location>
</feature>
<evidence type="ECO:0000313" key="3">
    <source>
        <dbReference type="Proteomes" id="UP000198725"/>
    </source>
</evidence>
<sequence>MRMMVWPLVAAVSLALAGCNSGSSTQAANGANPAAAGSAAQAAAHSVSGTITIRGSDKPSASDKLVINLVDVSQQGSTPLATKTIAPATTFPLQFELGFNTADVVPNDLYVVKAELIDGDRHYEMPLQAPVLTKGHPVTNVSIELVPQQTPGEKELAAFQAEQKQLGAMKIHTGTKLEKDISYGWQVFRQNDQVQFIRARADRGDKGFTATDFAYKDGKPWVVVQQKKANQGAKPSSIDRAGWSADGTLVLKQHEASGKVSPLDDSDAASLKQQALDMLNMATGGKGN</sequence>
<accession>A0A1I3ZCZ9</accession>
<keyword evidence="3" id="KW-1185">Reference proteome</keyword>
<dbReference type="Proteomes" id="UP000198725">
    <property type="component" value="Unassembled WGS sequence"/>
</dbReference>
<evidence type="ECO:0000256" key="1">
    <source>
        <dbReference type="SAM" id="SignalP"/>
    </source>
</evidence>
<evidence type="ECO:0000313" key="2">
    <source>
        <dbReference type="EMBL" id="SFK41449.1"/>
    </source>
</evidence>
<feature type="signal peptide" evidence="1">
    <location>
        <begin position="1"/>
        <end position="27"/>
    </location>
</feature>
<keyword evidence="1" id="KW-0732">Signal</keyword>
<dbReference type="InterPro" id="IPR039366">
    <property type="entry name" value="Pilotin"/>
</dbReference>
<organism evidence="2 3">
    <name type="scientific">Rhodanobacter glycinis</name>
    <dbReference type="NCBI Taxonomy" id="582702"/>
    <lineage>
        <taxon>Bacteria</taxon>
        <taxon>Pseudomonadati</taxon>
        <taxon>Pseudomonadota</taxon>
        <taxon>Gammaproteobacteria</taxon>
        <taxon>Lysobacterales</taxon>
        <taxon>Rhodanobacteraceae</taxon>
        <taxon>Rhodanobacter</taxon>
    </lineage>
</organism>
<dbReference type="RefSeq" id="WP_092701746.1">
    <property type="nucleotide sequence ID" value="NZ_FOSR01000002.1"/>
</dbReference>
<dbReference type="AlphaFoldDB" id="A0A1I3ZCZ9"/>